<proteinExistence type="inferred from homology"/>
<name>A0A261EV59_9BIFI</name>
<evidence type="ECO:0000256" key="4">
    <source>
        <dbReference type="ARBA" id="ARBA00022989"/>
    </source>
</evidence>
<organism evidence="8 9">
    <name type="scientific">Bombiscardovia coagulans</name>
    <dbReference type="NCBI Taxonomy" id="686666"/>
    <lineage>
        <taxon>Bacteria</taxon>
        <taxon>Bacillati</taxon>
        <taxon>Actinomycetota</taxon>
        <taxon>Actinomycetes</taxon>
        <taxon>Bifidobacteriales</taxon>
        <taxon>Bifidobacteriaceae</taxon>
        <taxon>Bombiscardovia</taxon>
    </lineage>
</organism>
<accession>A0A261EV59</accession>
<dbReference type="InterPro" id="IPR051401">
    <property type="entry name" value="GtrA_CellWall_Glycosyl"/>
</dbReference>
<reference evidence="8 9" key="1">
    <citation type="journal article" date="2017" name="BMC Genomics">
        <title>Comparative genomic and phylogenomic analyses of the Bifidobacteriaceae family.</title>
        <authorList>
            <person name="Lugli G.A."/>
            <person name="Milani C."/>
            <person name="Turroni F."/>
            <person name="Duranti S."/>
            <person name="Mancabelli L."/>
            <person name="Mangifesta M."/>
            <person name="Ferrario C."/>
            <person name="Modesto M."/>
            <person name="Mattarelli P."/>
            <person name="Jiri K."/>
            <person name="van Sinderen D."/>
            <person name="Ventura M."/>
        </authorList>
    </citation>
    <scope>NUCLEOTIDE SEQUENCE [LARGE SCALE GENOMIC DNA]</scope>
    <source>
        <strain evidence="8 9">DSM 22924</strain>
    </source>
</reference>
<keyword evidence="4 6" id="KW-1133">Transmembrane helix</keyword>
<dbReference type="PANTHER" id="PTHR38459:SF1">
    <property type="entry name" value="PROPHAGE BACTOPRENOL-LINKED GLUCOSE TRANSLOCASE HOMOLOG"/>
    <property type="match status" value="1"/>
</dbReference>
<sequence>MRKLIGQIAKFGIVGFIAFVIDFGVMNVLLYFHLNNLVASTVSFLLSLAFNYLASMKYVFTHRDDMARWMEILVFFVSSAIGLGINELIIWAGTAMLPIDASQTMHSKYVLYSNAAKIVATVIVSVWNFLTRKWLLDAPTEGKNVSENSLSRRLGKFSLQHSPFGWQ</sequence>
<comment type="caution">
    <text evidence="8">The sequence shown here is derived from an EMBL/GenBank/DDBJ whole genome shotgun (WGS) entry which is preliminary data.</text>
</comment>
<evidence type="ECO:0000256" key="6">
    <source>
        <dbReference type="SAM" id="Phobius"/>
    </source>
</evidence>
<evidence type="ECO:0000256" key="3">
    <source>
        <dbReference type="ARBA" id="ARBA00022692"/>
    </source>
</evidence>
<feature type="transmembrane region" description="Helical" evidence="6">
    <location>
        <begin position="12"/>
        <end position="32"/>
    </location>
</feature>
<feature type="domain" description="GtrA/DPMS transmembrane" evidence="7">
    <location>
        <begin position="10"/>
        <end position="135"/>
    </location>
</feature>
<dbReference type="Pfam" id="PF04138">
    <property type="entry name" value="GtrA_DPMS_TM"/>
    <property type="match status" value="1"/>
</dbReference>
<feature type="transmembrane region" description="Helical" evidence="6">
    <location>
        <begin position="109"/>
        <end position="130"/>
    </location>
</feature>
<evidence type="ECO:0000256" key="5">
    <source>
        <dbReference type="ARBA" id="ARBA00023136"/>
    </source>
</evidence>
<dbReference type="AlphaFoldDB" id="A0A261EV59"/>
<evidence type="ECO:0000256" key="1">
    <source>
        <dbReference type="ARBA" id="ARBA00004141"/>
    </source>
</evidence>
<gene>
    <name evidence="8" type="ORF">BOCO_0315</name>
</gene>
<comment type="subcellular location">
    <subcellularLocation>
        <location evidence="1">Membrane</location>
        <topology evidence="1">Multi-pass membrane protein</topology>
    </subcellularLocation>
</comment>
<dbReference type="GO" id="GO:0000271">
    <property type="term" value="P:polysaccharide biosynthetic process"/>
    <property type="evidence" value="ECO:0007669"/>
    <property type="project" value="InterPro"/>
</dbReference>
<dbReference type="InterPro" id="IPR007267">
    <property type="entry name" value="GtrA_DPMS_TM"/>
</dbReference>
<evidence type="ECO:0000259" key="7">
    <source>
        <dbReference type="Pfam" id="PF04138"/>
    </source>
</evidence>
<keyword evidence="5 6" id="KW-0472">Membrane</keyword>
<protein>
    <submittedName>
        <fullName evidence="8">Sugar translocase</fullName>
    </submittedName>
</protein>
<evidence type="ECO:0000313" key="8">
    <source>
        <dbReference type="EMBL" id="OZG50715.1"/>
    </source>
</evidence>
<evidence type="ECO:0000256" key="2">
    <source>
        <dbReference type="ARBA" id="ARBA00009399"/>
    </source>
</evidence>
<feature type="transmembrane region" description="Helical" evidence="6">
    <location>
        <begin position="72"/>
        <end position="97"/>
    </location>
</feature>
<evidence type="ECO:0000313" key="9">
    <source>
        <dbReference type="Proteomes" id="UP000216004"/>
    </source>
</evidence>
<dbReference type="Proteomes" id="UP000216004">
    <property type="component" value="Unassembled WGS sequence"/>
</dbReference>
<keyword evidence="9" id="KW-1185">Reference proteome</keyword>
<dbReference type="OrthoDB" id="9807815at2"/>
<dbReference type="EMBL" id="MWWS01000003">
    <property type="protein sequence ID" value="OZG50715.1"/>
    <property type="molecule type" value="Genomic_DNA"/>
</dbReference>
<dbReference type="PANTHER" id="PTHR38459">
    <property type="entry name" value="PROPHAGE BACTOPRENOL-LINKED GLUCOSE TRANSLOCASE HOMOLOG"/>
    <property type="match status" value="1"/>
</dbReference>
<feature type="transmembrane region" description="Helical" evidence="6">
    <location>
        <begin position="38"/>
        <end position="60"/>
    </location>
</feature>
<keyword evidence="3 6" id="KW-0812">Transmembrane</keyword>
<comment type="similarity">
    <text evidence="2">Belongs to the GtrA family.</text>
</comment>
<dbReference type="GO" id="GO:0005886">
    <property type="term" value="C:plasma membrane"/>
    <property type="evidence" value="ECO:0007669"/>
    <property type="project" value="TreeGrafter"/>
</dbReference>
<dbReference type="RefSeq" id="WP_094722359.1">
    <property type="nucleotide sequence ID" value="NZ_MWWS01000003.1"/>
</dbReference>